<dbReference type="GeneID" id="92072733"/>
<dbReference type="Proteomes" id="UP001391051">
    <property type="component" value="Unassembled WGS sequence"/>
</dbReference>
<reference evidence="4 5" key="1">
    <citation type="submission" date="2023-01" db="EMBL/GenBank/DDBJ databases">
        <title>Analysis of 21 Apiospora genomes using comparative genomics revels a genus with tremendous synthesis potential of carbohydrate active enzymes and secondary metabolites.</title>
        <authorList>
            <person name="Sorensen T."/>
        </authorList>
    </citation>
    <scope>NUCLEOTIDE SEQUENCE [LARGE SCALE GENOMIC DNA]</scope>
    <source>
        <strain evidence="4 5">CBS 24483</strain>
    </source>
</reference>
<protein>
    <submittedName>
        <fullName evidence="4">Uncharacterized protein</fullName>
    </submittedName>
</protein>
<dbReference type="Pfam" id="PF00106">
    <property type="entry name" value="adh_short"/>
    <property type="match status" value="1"/>
</dbReference>
<organism evidence="4 5">
    <name type="scientific">Apiospora aurea</name>
    <dbReference type="NCBI Taxonomy" id="335848"/>
    <lineage>
        <taxon>Eukaryota</taxon>
        <taxon>Fungi</taxon>
        <taxon>Dikarya</taxon>
        <taxon>Ascomycota</taxon>
        <taxon>Pezizomycotina</taxon>
        <taxon>Sordariomycetes</taxon>
        <taxon>Xylariomycetidae</taxon>
        <taxon>Amphisphaeriales</taxon>
        <taxon>Apiosporaceae</taxon>
        <taxon>Apiospora</taxon>
    </lineage>
</organism>
<gene>
    <name evidence="4" type="ORF">PG986_003449</name>
</gene>
<dbReference type="PRINTS" id="PR00080">
    <property type="entry name" value="SDRFAMILY"/>
</dbReference>
<dbReference type="SUPFAM" id="SSF51735">
    <property type="entry name" value="NAD(P)-binding Rossmann-fold domains"/>
    <property type="match status" value="1"/>
</dbReference>
<dbReference type="PANTHER" id="PTHR42760">
    <property type="entry name" value="SHORT-CHAIN DEHYDROGENASES/REDUCTASES FAMILY MEMBER"/>
    <property type="match status" value="1"/>
</dbReference>
<dbReference type="Gene3D" id="3.40.50.720">
    <property type="entry name" value="NAD(P)-binding Rossmann-like Domain"/>
    <property type="match status" value="1"/>
</dbReference>
<dbReference type="InterPro" id="IPR036291">
    <property type="entry name" value="NAD(P)-bd_dom_sf"/>
</dbReference>
<accession>A0ABR1QSB7</accession>
<sequence>MSIDANRDAMISFTETQHTDTYEFISTKHDDLSGRFVFITGASKGIGREAALTFARAGCSKIAIGARSGLSDLATELKQAASDAGCKEPPQILALTLDVQSEDSVKAAGNAIAQGFGGSLDILINNAGYLEQWLPLAESNPLDWWLTFEINLRGTYLVSRYCLPMLLKSELKTNVLVSSYGALCLTPGGAAYQTSKFAVTRLAENMATQYAGQGLVCFSLHPGSVPTELAGNMPEFMHGILVDKPALPAHTLVWLTKERRTWLSGRFVSVNWDMEQLERKRDGIVKGDLLKFRMTHDVSLE</sequence>
<evidence type="ECO:0000313" key="5">
    <source>
        <dbReference type="Proteomes" id="UP001391051"/>
    </source>
</evidence>
<name>A0ABR1QSB7_9PEZI</name>
<dbReference type="RefSeq" id="XP_066704735.1">
    <property type="nucleotide sequence ID" value="XM_066839671.1"/>
</dbReference>
<dbReference type="CDD" id="cd05233">
    <property type="entry name" value="SDR_c"/>
    <property type="match status" value="1"/>
</dbReference>
<keyword evidence="2" id="KW-0560">Oxidoreductase</keyword>
<proteinExistence type="inferred from homology"/>
<evidence type="ECO:0000256" key="1">
    <source>
        <dbReference type="ARBA" id="ARBA00006484"/>
    </source>
</evidence>
<comment type="similarity">
    <text evidence="1 3">Belongs to the short-chain dehydrogenases/reductases (SDR) family.</text>
</comment>
<dbReference type="PRINTS" id="PR00081">
    <property type="entry name" value="GDHRDH"/>
</dbReference>
<dbReference type="EMBL" id="JAQQWE010000002">
    <property type="protein sequence ID" value="KAK7962624.1"/>
    <property type="molecule type" value="Genomic_DNA"/>
</dbReference>
<evidence type="ECO:0000256" key="3">
    <source>
        <dbReference type="RuleBase" id="RU000363"/>
    </source>
</evidence>
<dbReference type="PANTHER" id="PTHR42760:SF37">
    <property type="entry name" value="CLAVALDEHYDE DEHYDROGENASE"/>
    <property type="match status" value="1"/>
</dbReference>
<comment type="caution">
    <text evidence="4">The sequence shown here is derived from an EMBL/GenBank/DDBJ whole genome shotgun (WGS) entry which is preliminary data.</text>
</comment>
<keyword evidence="5" id="KW-1185">Reference proteome</keyword>
<evidence type="ECO:0000256" key="2">
    <source>
        <dbReference type="ARBA" id="ARBA00023002"/>
    </source>
</evidence>
<dbReference type="InterPro" id="IPR002347">
    <property type="entry name" value="SDR_fam"/>
</dbReference>
<evidence type="ECO:0000313" key="4">
    <source>
        <dbReference type="EMBL" id="KAK7962624.1"/>
    </source>
</evidence>